<dbReference type="PANTHER" id="PTHR42711">
    <property type="entry name" value="ABC TRANSPORTER ATP-BINDING PROTEIN"/>
    <property type="match status" value="1"/>
</dbReference>
<dbReference type="RefSeq" id="WP_326835732.1">
    <property type="nucleotide sequence ID" value="NZ_CP142149.1"/>
</dbReference>
<evidence type="ECO:0000256" key="3">
    <source>
        <dbReference type="ARBA" id="ARBA00022475"/>
    </source>
</evidence>
<dbReference type="GO" id="GO:0005524">
    <property type="term" value="F:ATP binding"/>
    <property type="evidence" value="ECO:0007669"/>
    <property type="project" value="UniProtKB-KW"/>
</dbReference>
<keyword evidence="5 11" id="KW-0067">ATP-binding</keyword>
<reference evidence="11 12" key="1">
    <citation type="journal article" date="2015" name="Int. J. Syst. Evol. Microbiol.">
        <title>Amycolatopsis rhabdoformis sp. nov., an actinomycete isolated from a tropical forest soil.</title>
        <authorList>
            <person name="Souza W.R."/>
            <person name="Silva R.E."/>
            <person name="Goodfellow M."/>
            <person name="Busarakam K."/>
            <person name="Figueiro F.S."/>
            <person name="Ferreira D."/>
            <person name="Rodrigues-Filho E."/>
            <person name="Moraes L.A.B."/>
            <person name="Zucchi T.D."/>
        </authorList>
    </citation>
    <scope>NUCLEOTIDE SEQUENCE [LARGE SCALE GENOMIC DNA]</scope>
    <source>
        <strain evidence="11 12">NCIMB 14900</strain>
    </source>
</reference>
<dbReference type="InterPro" id="IPR003439">
    <property type="entry name" value="ABC_transporter-like_ATP-bd"/>
</dbReference>
<dbReference type="InterPro" id="IPR017871">
    <property type="entry name" value="ABC_transporter-like_CS"/>
</dbReference>
<evidence type="ECO:0000256" key="8">
    <source>
        <dbReference type="ARBA" id="ARBA00023251"/>
    </source>
</evidence>
<comment type="similarity">
    <text evidence="9">Belongs to the ABC transporter superfamily. Drug exporter-1 (DrugE1) (TC 3.A.1.105) family.</text>
</comment>
<evidence type="ECO:0000256" key="5">
    <source>
        <dbReference type="ARBA" id="ARBA00022840"/>
    </source>
</evidence>
<dbReference type="InterPro" id="IPR050763">
    <property type="entry name" value="ABC_transporter_ATP-binding"/>
</dbReference>
<evidence type="ECO:0000256" key="6">
    <source>
        <dbReference type="ARBA" id="ARBA00022967"/>
    </source>
</evidence>
<dbReference type="InterPro" id="IPR027417">
    <property type="entry name" value="P-loop_NTPase"/>
</dbReference>
<evidence type="ECO:0000256" key="4">
    <source>
        <dbReference type="ARBA" id="ARBA00022741"/>
    </source>
</evidence>
<keyword evidence="7" id="KW-0472">Membrane</keyword>
<dbReference type="EMBL" id="CP142149">
    <property type="protein sequence ID" value="WSE32925.1"/>
    <property type="molecule type" value="Genomic_DNA"/>
</dbReference>
<dbReference type="NCBIfam" id="TIGR01188">
    <property type="entry name" value="drrA"/>
    <property type="match status" value="1"/>
</dbReference>
<dbReference type="Gene3D" id="3.40.50.300">
    <property type="entry name" value="P-loop containing nucleotide triphosphate hydrolases"/>
    <property type="match status" value="1"/>
</dbReference>
<keyword evidence="4" id="KW-0547">Nucleotide-binding</keyword>
<name>A0ABZ1IEN3_9PSEU</name>
<keyword evidence="3" id="KW-1003">Cell membrane</keyword>
<accession>A0ABZ1IEN3</accession>
<keyword evidence="2" id="KW-0813">Transport</keyword>
<sequence length="316" mass="32874">MSTGDPMIEATGITRTFGSVDALSSVSLSVERGTVLGLLGHNGAGKTTLVNVLSTMLPATSGIARVAGFDVAREGGEVRSRIGLTGQFASVDQELTGRANLVLLARLLGSSRAQARARADELLEAFSLTKAADRSARTYSGGMRRRLDLAASLVGRPQVIFLDEPTTGLDPTSRLNLWQIVEGLVGDGATVLLTTQYLDEADRLADTITVLAAGAVVASGTAAELKAQVGQRTVTVRLDWRRSTDLACAALRGAGLHPAVSEPGVVVSPIASSREIATVFRALDGAGIEADDVALAEPTLDDVYLTLADQHASRVA</sequence>
<dbReference type="InterPro" id="IPR003593">
    <property type="entry name" value="AAA+_ATPase"/>
</dbReference>
<dbReference type="InterPro" id="IPR005894">
    <property type="entry name" value="DrrA"/>
</dbReference>
<dbReference type="PANTHER" id="PTHR42711:SF19">
    <property type="entry name" value="DOXORUBICIN RESISTANCE ATP-BINDING PROTEIN DRRA"/>
    <property type="match status" value="1"/>
</dbReference>
<evidence type="ECO:0000313" key="12">
    <source>
        <dbReference type="Proteomes" id="UP001330812"/>
    </source>
</evidence>
<dbReference type="Proteomes" id="UP001330812">
    <property type="component" value="Chromosome"/>
</dbReference>
<gene>
    <name evidence="11" type="ORF">VSH64_12490</name>
</gene>
<evidence type="ECO:0000256" key="9">
    <source>
        <dbReference type="ARBA" id="ARBA00049985"/>
    </source>
</evidence>
<evidence type="ECO:0000313" key="11">
    <source>
        <dbReference type="EMBL" id="WSE32925.1"/>
    </source>
</evidence>
<evidence type="ECO:0000256" key="2">
    <source>
        <dbReference type="ARBA" id="ARBA00022448"/>
    </source>
</evidence>
<keyword evidence="6" id="KW-1278">Translocase</keyword>
<dbReference type="SUPFAM" id="SSF52540">
    <property type="entry name" value="P-loop containing nucleoside triphosphate hydrolases"/>
    <property type="match status" value="1"/>
</dbReference>
<evidence type="ECO:0000256" key="1">
    <source>
        <dbReference type="ARBA" id="ARBA00004413"/>
    </source>
</evidence>
<comment type="subcellular location">
    <subcellularLocation>
        <location evidence="1">Cell membrane</location>
        <topology evidence="1">Peripheral membrane protein</topology>
        <orientation evidence="1">Cytoplasmic side</orientation>
    </subcellularLocation>
</comment>
<evidence type="ECO:0000259" key="10">
    <source>
        <dbReference type="PROSITE" id="PS50893"/>
    </source>
</evidence>
<protein>
    <submittedName>
        <fullName evidence="11">ATP-binding cassette domain-containing protein</fullName>
    </submittedName>
</protein>
<keyword evidence="12" id="KW-1185">Reference proteome</keyword>
<evidence type="ECO:0000256" key="7">
    <source>
        <dbReference type="ARBA" id="ARBA00023136"/>
    </source>
</evidence>
<dbReference type="PROSITE" id="PS50893">
    <property type="entry name" value="ABC_TRANSPORTER_2"/>
    <property type="match status" value="1"/>
</dbReference>
<dbReference type="SMART" id="SM00382">
    <property type="entry name" value="AAA"/>
    <property type="match status" value="1"/>
</dbReference>
<keyword evidence="8" id="KW-0046">Antibiotic resistance</keyword>
<proteinExistence type="inferred from homology"/>
<dbReference type="Pfam" id="PF00005">
    <property type="entry name" value="ABC_tran"/>
    <property type="match status" value="1"/>
</dbReference>
<dbReference type="PROSITE" id="PS00211">
    <property type="entry name" value="ABC_TRANSPORTER_1"/>
    <property type="match status" value="1"/>
</dbReference>
<organism evidence="11 12">
    <name type="scientific">Amycolatopsis rhabdoformis</name>
    <dbReference type="NCBI Taxonomy" id="1448059"/>
    <lineage>
        <taxon>Bacteria</taxon>
        <taxon>Bacillati</taxon>
        <taxon>Actinomycetota</taxon>
        <taxon>Actinomycetes</taxon>
        <taxon>Pseudonocardiales</taxon>
        <taxon>Pseudonocardiaceae</taxon>
        <taxon>Amycolatopsis</taxon>
    </lineage>
</organism>
<feature type="domain" description="ABC transporter" evidence="10">
    <location>
        <begin position="8"/>
        <end position="238"/>
    </location>
</feature>